<proteinExistence type="predicted"/>
<comment type="caution">
    <text evidence="1">The sequence shown here is derived from an EMBL/GenBank/DDBJ whole genome shotgun (WGS) entry which is preliminary data.</text>
</comment>
<dbReference type="EMBL" id="JASBWV010000010">
    <property type="protein sequence ID" value="KAJ9124568.1"/>
    <property type="molecule type" value="Genomic_DNA"/>
</dbReference>
<protein>
    <submittedName>
        <fullName evidence="1">Uncharacterized protein</fullName>
    </submittedName>
</protein>
<sequence length="2318" mass="259977">MIPATPLRATQFGSMIAATPAFEREEDQRLIGQILESMNSNLNANIPNGDVPQEQAAAAAAQEQDPAHWNVTMKALVQMSILDMLAKWTSHAKDSDPEKNALDVSLKLVQSVLRTMKSKFQADSRLLFSGVNEDEAGGTVTQGSGDNIPLYRWLLPRLCFAASEFQANALLRPYVNETLDLAAYLVDSVGQYLDTQAPEGAMGLYLGKSLISGLTISCNELLSMLPNERHDTFTIQTVAPEKKKYQASSQQQKELVKGDNSPHYTMPYPSGHSRINLGLAIAQVILRSTYQPLHSVPHWSLTSSSDFTSVITSLCRVGRVVVVKAVRIAQAERIHEKSQMMAFSQMERIAVTAELLSTHTRPDLPPLPREFFHVIVELCIGRLLERFKGEGSNSSETEQLLRAIDESLIKTIGAIRIHTSGRAGGMFWNLLADRWAHEIKVKFGGEEAVDGMPIELRRLWLTVACALVTPLAANPVLTAQVLGASDVRLIEHGLKVAQGLSDSEKALYRKLSIALETIGVIHGDTSLSSRGTKRKRNQDVAIQNRTTFNGSMLPTGLQLLVVGEDEVNAGLNGRKQATDAEDIQHKADHWHDAPSPWHSDEVHQYCGNNLHFGNWVHSRWDPIVQALVTCLPEDASMDQDYLQQRTIWQDEWTKKDNAAISVMMRKEPSVLVNVICSRIETLGRSDKTKTLNLFKTLRRLNREFSRLCEDASKLKKNTSKRYISAKQITTLCAFMSKAWKSIPRDAEIDIAFFFLLRDTLNCTTAETASTTFLSPAQCRRLTDCFKTGFDVEDRSTKVAIGGSAVAFIKAWYQNGFQESATTLIEPLVDMFASEGDPAYPFKAEPAISIMGELAKYAQGRVLGEIIGELLVKLGAPNSALRSLAYVQLLGIVRAHKKSAFNIVKPYMDTISIHIVTSSLDAMNESLQFLGVERATFLRQNYPHILPYGVLQRDAGLIRHAYAAGNNEGSLGSLLINHNSDILAEIFTRESGDRLRDTLNFYRSQVQGDNDTQVTIARLITLSVAPLLVRVIVRLCKSESSDAVLKALQRVHQFGQQDTKRQSTKHEVIIFLKQHMLGIISELNDMLHDMHEKKTIKQKLDVISSYEALITLAGSTMAVYSPQILASLQGTIWIPQLRLEALKAWRAYATQLKFVDIGPYIGYTVAAFVSVWHNMTSEEKQVGRETIDYLIVDHVSLLHQYLDNVVDLSGIPELAKAAGRLKELRSKQTLRERLQELLKRCSDDNVAVCERSLSELRAILSDSSREISRFFQGDSFDPISSAIYRVLLLAAGRDGEACQGIRDASYDCMGTLGALDPDRFKLDVSETPILLSYNFGGYEESSDFAICLIQTSLISAYKTTTDTRYQAHLAYAIQELLKFCGFSPDLFDDNIKGRGSHSIKVRERWRAFPQHMLDTIAPLLEGRYVYPKDLPVVHFPHPVYANTSTYRQWLQRWTIDLLGNVLEAPEPKGSATDPKVIAVKNSKTIFGAFHSVLKSSQDVGVAHHILPHLILYLLFSKGSDIRLQIAVEIRAVLSDLVNHRNEVHRDRQNLSAQAVFDLLDHFSRWVQHQKTVIIRDYRGGRIEKISDPERRAEYHYLMEQIPKVEGLLNSIDAELQAEAALITQAYARSLRGFETRMAALRRSQKRTDADLQPYYEYLHRIYADLDEPDGMEGVSTFIISPSMDHQIREHESVGRWTSAQSCWEVKLQDNADNLDLHLGLLRCLRSLGHYDTLRTHIEGIISRHPEWSPDLANYRVEATWIVQDWHGLSEILQSGAKGPEISKARVLQAISRKDFDSIPNLLKDARRQIGSTISANHRTYVRNYSALLDLHMLHEVDQIQSTATELVTKAQQISEANKDTFRRSHIFELKQTLLNRLSTISPSFKYQEPVLSMRRAGFNLVPNALAELKNERGMAWLTTSKTARKAGHVQTAYSAILQAGALHAPFTFVQQAKLMRANGQPLKALSELENVLPTLRLDLGIAGSSAHPIPLEVDPAQNKDSIALAKTLSLSARWAFETERLDANDIIKRFQQAIKLAPEQESPFYHLGHYYDQYAESSKHTENIDSLRLKVCENYASSLRYGVKYIYRTMPRMLTLWLDLGESTATERKSKNPSTAAGVVERINKTMDVARRELPRYLWLIAFGQIVARIAHPNKTVATVLLKIMRDVLKEYTRQAIWSFVGSYHSRDATSSKARNCQQLFATVKSGDAIGSNAQRVIDSATAFSSMLLRLSEDPGIDKDWDPIKNRKEKPNHNKLHLTISANFPYASRVFPSEMIMPLQDALTCTLPSSSETLKTHNPFMQGYVTIKGKLSGALVLVT</sequence>
<organism evidence="1 2">
    <name type="scientific">Naganishia onofrii</name>
    <dbReference type="NCBI Taxonomy" id="1851511"/>
    <lineage>
        <taxon>Eukaryota</taxon>
        <taxon>Fungi</taxon>
        <taxon>Dikarya</taxon>
        <taxon>Basidiomycota</taxon>
        <taxon>Agaricomycotina</taxon>
        <taxon>Tremellomycetes</taxon>
        <taxon>Filobasidiales</taxon>
        <taxon>Filobasidiaceae</taxon>
        <taxon>Naganishia</taxon>
    </lineage>
</organism>
<gene>
    <name evidence="1" type="ORF">QFC24_003360</name>
</gene>
<name>A0ACC2XKQ5_9TREE</name>
<dbReference type="Proteomes" id="UP001234202">
    <property type="component" value="Unassembled WGS sequence"/>
</dbReference>
<accession>A0ACC2XKQ5</accession>
<reference evidence="1" key="1">
    <citation type="submission" date="2023-04" db="EMBL/GenBank/DDBJ databases">
        <title>Draft Genome sequencing of Naganishia species isolated from polar environments using Oxford Nanopore Technology.</title>
        <authorList>
            <person name="Leo P."/>
            <person name="Venkateswaran K."/>
        </authorList>
    </citation>
    <scope>NUCLEOTIDE SEQUENCE</scope>
    <source>
        <strain evidence="1">DBVPG 5303</strain>
    </source>
</reference>
<keyword evidence="2" id="KW-1185">Reference proteome</keyword>
<evidence type="ECO:0000313" key="2">
    <source>
        <dbReference type="Proteomes" id="UP001234202"/>
    </source>
</evidence>
<evidence type="ECO:0000313" key="1">
    <source>
        <dbReference type="EMBL" id="KAJ9124568.1"/>
    </source>
</evidence>